<accession>A0AAJ0G2E7</accession>
<gene>
    <name evidence="3" type="ORF">QQS21_000659</name>
</gene>
<evidence type="ECO:0000313" key="3">
    <source>
        <dbReference type="EMBL" id="KAK2616417.1"/>
    </source>
</evidence>
<sequence length="571" mass="66085">MWLINTTTISLELFYGDETPAYAILSHTWGDDELSFQEFRGLARLGTCDEIRNKAGYRKIVATCEQARSDGYRYAWVDTCCIDKSSSAELTEAINSMFAWYRSSQICYAMLGDLSIHDDAIISQHRLLQERLEKCRWFTRGWCLQELLAPRHIRFFSHDWREIGTKDCLGDILSRITGIPKTVLIAPQGKDLHDLPVARRISWMARRRTTRIEDLSYSLLGILGIHMPMLYGEGSMAFQRLQEEIIRKYNDMSIFAWRGAPRASEYMPVLASSPSDFLRDAVHDGEEEHSSSSLLGDKLRTQFSLTNQGIYFPTARIYCQNGTEEYRYQYLLALNYRDAAFRGIRDQDWYIALQKVGPGLFVRIYESPERQKAFRNNHILDPLNESVCIINNISESLSRQLSLWERYAVRLRWKPWKKSGRKYWNIRTTEPRANWDLIGGQFLLEMASEQYMHIAFVPGNYETNPQFKYFVLVIQLGGGAVRDPSRISVKIVNSDIWPGVNETPFQFTSKESLALRAIAPRPTTTGDGLESISLAGYYMWVSVTLETQKNGLPYHLVYIDWKESAFLRSRR</sequence>
<dbReference type="Proteomes" id="UP001251528">
    <property type="component" value="Unassembled WGS sequence"/>
</dbReference>
<feature type="domain" description="DUF8212" evidence="2">
    <location>
        <begin position="237"/>
        <end position="359"/>
    </location>
</feature>
<name>A0AAJ0G2E7_9HYPO</name>
<organism evidence="3 4">
    <name type="scientific">Conoideocrella luteorostrata</name>
    <dbReference type="NCBI Taxonomy" id="1105319"/>
    <lineage>
        <taxon>Eukaryota</taxon>
        <taxon>Fungi</taxon>
        <taxon>Dikarya</taxon>
        <taxon>Ascomycota</taxon>
        <taxon>Pezizomycotina</taxon>
        <taxon>Sordariomycetes</taxon>
        <taxon>Hypocreomycetidae</taxon>
        <taxon>Hypocreales</taxon>
        <taxon>Clavicipitaceae</taxon>
        <taxon>Conoideocrella</taxon>
    </lineage>
</organism>
<dbReference type="PANTHER" id="PTHR10622">
    <property type="entry name" value="HET DOMAIN-CONTAINING PROTEIN"/>
    <property type="match status" value="1"/>
</dbReference>
<reference evidence="3" key="1">
    <citation type="submission" date="2023-06" db="EMBL/GenBank/DDBJ databases">
        <title>Conoideocrella luteorostrata (Hypocreales: Clavicipitaceae), a potential biocontrol fungus for elongate hemlock scale in United States Christmas tree production areas.</title>
        <authorList>
            <person name="Barrett H."/>
            <person name="Lovett B."/>
            <person name="Macias A.M."/>
            <person name="Stajich J.E."/>
            <person name="Kasson M.T."/>
        </authorList>
    </citation>
    <scope>NUCLEOTIDE SEQUENCE</scope>
    <source>
        <strain evidence="3">ARSEF 14590</strain>
    </source>
</reference>
<dbReference type="EMBL" id="JASWJB010000006">
    <property type="protein sequence ID" value="KAK2616417.1"/>
    <property type="molecule type" value="Genomic_DNA"/>
</dbReference>
<keyword evidence="4" id="KW-1185">Reference proteome</keyword>
<dbReference type="Pfam" id="PF26640">
    <property type="entry name" value="DUF8212"/>
    <property type="match status" value="1"/>
</dbReference>
<dbReference type="Pfam" id="PF06985">
    <property type="entry name" value="HET"/>
    <property type="match status" value="1"/>
</dbReference>
<comment type="caution">
    <text evidence="3">The sequence shown here is derived from an EMBL/GenBank/DDBJ whole genome shotgun (WGS) entry which is preliminary data.</text>
</comment>
<evidence type="ECO:0000313" key="4">
    <source>
        <dbReference type="Proteomes" id="UP001251528"/>
    </source>
</evidence>
<proteinExistence type="predicted"/>
<dbReference type="InterPro" id="IPR058525">
    <property type="entry name" value="DUF8212"/>
</dbReference>
<evidence type="ECO:0000259" key="2">
    <source>
        <dbReference type="Pfam" id="PF26640"/>
    </source>
</evidence>
<feature type="domain" description="Heterokaryon incompatibility" evidence="1">
    <location>
        <begin position="22"/>
        <end position="114"/>
    </location>
</feature>
<evidence type="ECO:0008006" key="5">
    <source>
        <dbReference type="Google" id="ProtNLM"/>
    </source>
</evidence>
<dbReference type="PANTHER" id="PTHR10622:SF12">
    <property type="entry name" value="HET DOMAIN-CONTAINING PROTEIN"/>
    <property type="match status" value="1"/>
</dbReference>
<dbReference type="InterPro" id="IPR010730">
    <property type="entry name" value="HET"/>
</dbReference>
<evidence type="ECO:0000259" key="1">
    <source>
        <dbReference type="Pfam" id="PF06985"/>
    </source>
</evidence>
<dbReference type="AlphaFoldDB" id="A0AAJ0G2E7"/>
<protein>
    <recommendedName>
        <fullName evidence="5">HET-domain-containing protein</fullName>
    </recommendedName>
</protein>